<dbReference type="Proteomes" id="UP000077315">
    <property type="component" value="Unassembled WGS sequence"/>
</dbReference>
<name>A0A162TB90_PHYB8</name>
<evidence type="ECO:0000313" key="2">
    <source>
        <dbReference type="EMBL" id="OAD67302.1"/>
    </source>
</evidence>
<dbReference type="FunCoup" id="A0A162TB90">
    <property type="interactions" value="14"/>
</dbReference>
<dbReference type="PANTHER" id="PTHR46430">
    <property type="entry name" value="PROTEIN SKT5-RELATED"/>
    <property type="match status" value="1"/>
</dbReference>
<organism evidence="2 3">
    <name type="scientific">Phycomyces blakesleeanus (strain ATCC 8743b / DSM 1359 / FGSC 10004 / NBRC 33097 / NRRL 1555)</name>
    <dbReference type="NCBI Taxonomy" id="763407"/>
    <lineage>
        <taxon>Eukaryota</taxon>
        <taxon>Fungi</taxon>
        <taxon>Fungi incertae sedis</taxon>
        <taxon>Mucoromycota</taxon>
        <taxon>Mucoromycotina</taxon>
        <taxon>Mucoromycetes</taxon>
        <taxon>Mucorales</taxon>
        <taxon>Phycomycetaceae</taxon>
        <taxon>Phycomyces</taxon>
    </lineage>
</organism>
<dbReference type="EMBL" id="KV441024">
    <property type="protein sequence ID" value="OAD67302.1"/>
    <property type="molecule type" value="Genomic_DNA"/>
</dbReference>
<evidence type="ECO:0008006" key="4">
    <source>
        <dbReference type="Google" id="ProtNLM"/>
    </source>
</evidence>
<dbReference type="Gene3D" id="1.25.40.10">
    <property type="entry name" value="Tetratricopeptide repeat domain"/>
    <property type="match status" value="2"/>
</dbReference>
<accession>A0A162TB90</accession>
<dbReference type="RefSeq" id="XP_018285342.1">
    <property type="nucleotide sequence ID" value="XM_018433495.1"/>
</dbReference>
<dbReference type="InParanoid" id="A0A162TB90"/>
<keyword evidence="1" id="KW-0677">Repeat</keyword>
<dbReference type="PROSITE" id="PS51257">
    <property type="entry name" value="PROKAR_LIPOPROTEIN"/>
    <property type="match status" value="1"/>
</dbReference>
<dbReference type="InterPro" id="IPR051726">
    <property type="entry name" value="Chitin_Synth_Reg"/>
</dbReference>
<dbReference type="VEuPathDB" id="FungiDB:PHYBLDRAFT_156550"/>
<reference evidence="3" key="1">
    <citation type="submission" date="2015-06" db="EMBL/GenBank/DDBJ databases">
        <title>Expansion of signal transduction pathways in fungi by whole-genome duplication.</title>
        <authorList>
            <consortium name="DOE Joint Genome Institute"/>
            <person name="Corrochano L.M."/>
            <person name="Kuo A."/>
            <person name="Marcet-Houben M."/>
            <person name="Polaino S."/>
            <person name="Salamov A."/>
            <person name="Villalobos J.M."/>
            <person name="Alvarez M.I."/>
            <person name="Avalos J."/>
            <person name="Benito E.P."/>
            <person name="Benoit I."/>
            <person name="Burger G."/>
            <person name="Camino L.P."/>
            <person name="Canovas D."/>
            <person name="Cerda-Olmedo E."/>
            <person name="Cheng J.-F."/>
            <person name="Dominguez A."/>
            <person name="Elias M."/>
            <person name="Eslava A.P."/>
            <person name="Glaser F."/>
            <person name="Grimwood J."/>
            <person name="Gutierrez G."/>
            <person name="Heitman J."/>
            <person name="Henrissat B."/>
            <person name="Iturriaga E.A."/>
            <person name="Lang B.F."/>
            <person name="Lavin J.L."/>
            <person name="Lee S."/>
            <person name="Li W."/>
            <person name="Lindquist E."/>
            <person name="Lopez-Garcia S."/>
            <person name="Luque E.M."/>
            <person name="Marcos A.T."/>
            <person name="Martin J."/>
            <person name="McCluskey K."/>
            <person name="Medina H.R."/>
            <person name="Miralles-Duran A."/>
            <person name="Miyazaki A."/>
            <person name="Munoz-Torres E."/>
            <person name="Oguiza J.A."/>
            <person name="Ohm R."/>
            <person name="Olmedo M."/>
            <person name="Orejas M."/>
            <person name="Ortiz-Castellanos L."/>
            <person name="Pisabarro A.G."/>
            <person name="Rodriguez-Romero J."/>
            <person name="Ruiz-Herrera J."/>
            <person name="Ruiz-Vazquez R."/>
            <person name="Sanz C."/>
            <person name="Schackwitz W."/>
            <person name="Schmutz J."/>
            <person name="Shahriari M."/>
            <person name="Shelest E."/>
            <person name="Silva-Franco F."/>
            <person name="Soanes D."/>
            <person name="Syed K."/>
            <person name="Tagua V.G."/>
            <person name="Talbot N.J."/>
            <person name="Thon M."/>
            <person name="De vries R.P."/>
            <person name="Wiebenga A."/>
            <person name="Yadav J.S."/>
            <person name="Braun E.L."/>
            <person name="Baker S."/>
            <person name="Garre V."/>
            <person name="Horwitz B."/>
            <person name="Torres-Martinez S."/>
            <person name="Idnurm A."/>
            <person name="Herrera-Estrella A."/>
            <person name="Gabaldon T."/>
            <person name="Grigoriev I.V."/>
        </authorList>
    </citation>
    <scope>NUCLEOTIDE SEQUENCE [LARGE SCALE GENOMIC DNA]</scope>
    <source>
        <strain evidence="3">NRRL 1555(-)</strain>
    </source>
</reference>
<sequence>MYRNQGPVFFMVYACDLYAFHSIRLSSSPHLDTIYLYTYIFPRRSWFRNSTSSLTSVGSESLLDHSHLKPGANASLLEYSQTITMYRDNAKKTRNADIQSNFAIFLIEAAKRLEGKDSVTDTNMRLSYLLEAESLLKKVASQGHTESQYHLANMHAAGLCSQHTKKPKPELHKAFCLFVQAAKHHHPDASYQAGKAYEEGIGTRRDKAKAVQFYRRAAVLNHPGAMYKLAMAQINGHLGLSRNLRDGHKWLKRSAEAATTEYPLALHVLGSLHEKGDGVVFPDPDYALSLYREACALGCAPSAYRLGECHASGELGCPQDHQRALDYYSLAAEKGHPEACFAMATYYISGVPGLLIASDEQAFEWVQKAADGEWPRAEYTLGYFYETGVGTRRDLKEAMVWYRKAADHGEKHALKRLQKSG</sequence>
<gene>
    <name evidence="2" type="ORF">PHYBLDRAFT_156550</name>
</gene>
<dbReference type="SUPFAM" id="SSF81901">
    <property type="entry name" value="HCP-like"/>
    <property type="match status" value="1"/>
</dbReference>
<dbReference type="InterPro" id="IPR006597">
    <property type="entry name" value="Sel1-like"/>
</dbReference>
<dbReference type="OrthoDB" id="272077at2759"/>
<proteinExistence type="predicted"/>
<dbReference type="InterPro" id="IPR011990">
    <property type="entry name" value="TPR-like_helical_dom_sf"/>
</dbReference>
<dbReference type="SMART" id="SM00671">
    <property type="entry name" value="SEL1"/>
    <property type="match status" value="7"/>
</dbReference>
<dbReference type="STRING" id="763407.A0A162TB90"/>
<dbReference type="GeneID" id="28994401"/>
<dbReference type="Pfam" id="PF08238">
    <property type="entry name" value="Sel1"/>
    <property type="match status" value="7"/>
</dbReference>
<evidence type="ECO:0000313" key="3">
    <source>
        <dbReference type="Proteomes" id="UP000077315"/>
    </source>
</evidence>
<evidence type="ECO:0000256" key="1">
    <source>
        <dbReference type="ARBA" id="ARBA00022737"/>
    </source>
</evidence>
<keyword evidence="3" id="KW-1185">Reference proteome</keyword>
<protein>
    <recommendedName>
        <fullName evidence="4">HCP-like protein</fullName>
    </recommendedName>
</protein>
<dbReference type="PANTHER" id="PTHR46430:SF1">
    <property type="entry name" value="CHITIN SYNTHASE REGULATOR SKT5-RELATED"/>
    <property type="match status" value="1"/>
</dbReference>
<dbReference type="AlphaFoldDB" id="A0A162TB90"/>